<keyword evidence="8" id="KW-0812">Transmembrane</keyword>
<dbReference type="CDD" id="cd00082">
    <property type="entry name" value="HisKA"/>
    <property type="match status" value="1"/>
</dbReference>
<feature type="modified residue" description="4-aspartylphosphate" evidence="6">
    <location>
        <position position="728"/>
    </location>
</feature>
<dbReference type="InterPro" id="IPR009057">
    <property type="entry name" value="Homeodomain-like_sf"/>
</dbReference>
<feature type="transmembrane region" description="Helical" evidence="8">
    <location>
        <begin position="296"/>
        <end position="319"/>
    </location>
</feature>
<evidence type="ECO:0000256" key="7">
    <source>
        <dbReference type="SAM" id="MobiDB-lite"/>
    </source>
</evidence>
<dbReference type="Proteomes" id="UP001596106">
    <property type="component" value="Unassembled WGS sequence"/>
</dbReference>
<evidence type="ECO:0000256" key="6">
    <source>
        <dbReference type="PROSITE-ProRule" id="PRU00169"/>
    </source>
</evidence>
<dbReference type="SMART" id="SM00388">
    <property type="entry name" value="HisKA"/>
    <property type="match status" value="1"/>
</dbReference>
<feature type="domain" description="Response regulatory" evidence="11">
    <location>
        <begin position="680"/>
        <end position="795"/>
    </location>
</feature>
<dbReference type="Pfam" id="PF00072">
    <property type="entry name" value="Response_reg"/>
    <property type="match status" value="1"/>
</dbReference>
<evidence type="ECO:0000256" key="4">
    <source>
        <dbReference type="ARBA" id="ARBA00023015"/>
    </source>
</evidence>
<feature type="transmembrane region" description="Helical" evidence="8">
    <location>
        <begin position="208"/>
        <end position="230"/>
    </location>
</feature>
<dbReference type="EMBL" id="JBHSMA010000001">
    <property type="protein sequence ID" value="MFC5407808.1"/>
    <property type="molecule type" value="Genomic_DNA"/>
</dbReference>
<dbReference type="InterPro" id="IPR018060">
    <property type="entry name" value="HTH_AraC"/>
</dbReference>
<dbReference type="InterPro" id="IPR036890">
    <property type="entry name" value="HATPase_C_sf"/>
</dbReference>
<keyword evidence="12" id="KW-0547">Nucleotide-binding</keyword>
<keyword evidence="4" id="KW-0805">Transcription regulation</keyword>
<dbReference type="InterPro" id="IPR011006">
    <property type="entry name" value="CheY-like_superfamily"/>
</dbReference>
<dbReference type="Gene3D" id="1.10.287.130">
    <property type="match status" value="1"/>
</dbReference>
<dbReference type="InterPro" id="IPR004358">
    <property type="entry name" value="Sig_transdc_His_kin-like_C"/>
</dbReference>
<evidence type="ECO:0000256" key="1">
    <source>
        <dbReference type="ARBA" id="ARBA00000085"/>
    </source>
</evidence>
<dbReference type="Pfam" id="PF12833">
    <property type="entry name" value="HTH_18"/>
    <property type="match status" value="1"/>
</dbReference>
<keyword evidence="5" id="KW-0804">Transcription</keyword>
<proteinExistence type="predicted"/>
<dbReference type="GO" id="GO:0005524">
    <property type="term" value="F:ATP binding"/>
    <property type="evidence" value="ECO:0007669"/>
    <property type="project" value="UniProtKB-KW"/>
</dbReference>
<dbReference type="Pfam" id="PF02518">
    <property type="entry name" value="HATPase_c"/>
    <property type="match status" value="1"/>
</dbReference>
<feature type="transmembrane region" description="Helical" evidence="8">
    <location>
        <begin position="270"/>
        <end position="290"/>
    </location>
</feature>
<dbReference type="InterPro" id="IPR011622">
    <property type="entry name" value="7TMR_DISM_rcpt_extracell_dom2"/>
</dbReference>
<evidence type="ECO:0000313" key="13">
    <source>
        <dbReference type="Proteomes" id="UP001596106"/>
    </source>
</evidence>
<reference evidence="13" key="1">
    <citation type="journal article" date="2019" name="Int. J. Syst. Evol. Microbiol.">
        <title>The Global Catalogue of Microorganisms (GCM) 10K type strain sequencing project: providing services to taxonomists for standard genome sequencing and annotation.</title>
        <authorList>
            <consortium name="The Broad Institute Genomics Platform"/>
            <consortium name="The Broad Institute Genome Sequencing Center for Infectious Disease"/>
            <person name="Wu L."/>
            <person name="Ma J."/>
        </authorList>
    </citation>
    <scope>NUCLEOTIDE SEQUENCE [LARGE SCALE GENOMIC DNA]</scope>
    <source>
        <strain evidence="13">CCUG 55250</strain>
    </source>
</reference>
<evidence type="ECO:0000256" key="3">
    <source>
        <dbReference type="ARBA" id="ARBA00022553"/>
    </source>
</evidence>
<feature type="transmembrane region" description="Helical" evidence="8">
    <location>
        <begin position="236"/>
        <end position="258"/>
    </location>
</feature>
<dbReference type="PROSITE" id="PS50110">
    <property type="entry name" value="RESPONSE_REGULATORY"/>
    <property type="match status" value="1"/>
</dbReference>
<dbReference type="InterPro" id="IPR001789">
    <property type="entry name" value="Sig_transdc_resp-reg_receiver"/>
</dbReference>
<dbReference type="Gene3D" id="1.10.10.60">
    <property type="entry name" value="Homeodomain-like"/>
    <property type="match status" value="1"/>
</dbReference>
<keyword evidence="8" id="KW-1133">Transmembrane helix</keyword>
<dbReference type="Pfam" id="PF07696">
    <property type="entry name" value="7TMR-DISMED2"/>
    <property type="match status" value="1"/>
</dbReference>
<dbReference type="SMART" id="SM00387">
    <property type="entry name" value="HATPase_c"/>
    <property type="match status" value="1"/>
</dbReference>
<dbReference type="RefSeq" id="WP_379840495.1">
    <property type="nucleotide sequence ID" value="NZ_JBHSMA010000001.1"/>
</dbReference>
<name>A0ABW0I5K7_9BACT</name>
<sequence length="927" mass="104560">MAGIWICSLIKANAQAPLNLLPQIQAEKPVTLTCQYLIDSTDHRTIHQVTDPALSWQSSVDPTLILGFTPHPVWCRFTLQPLTSASRTYALELTNFYVDSLTLYQPDSLSGWRIQHSGDLIPFAQRTPATRYPTVYVTLSGTVPQTFFARIQSSQHHSYHWQVWNQATFAAKRLPDFERYILFTLAFILALFQVALLGFMYQYVILRSYALFALAVCLSVLFASGFSGILFPLSPYWVHVSHYATVGLLLPTMAYYVIQAFQLPLYMPRLVWLYVGFGGIGLLYAGLSFFVRHPYITRTLIGSFAIMLGFTMILMFLFFIRRIRPVIWNVLALVFTLPVYTYFYGRNAGFFTGSLKEETLQGLMILCFVSEPFFIVVMLWQATRERIRTMEILAIEKERRTYIQTLDQLKTDFFTNVSHELRTPVTLLLGPLEGLHRRFPDNELYALMYRNASRLQTLIDQLLDLAKLDASQIKNSPTLGNLTEDIRIWVRQFDGLAQSRSISLTLHQNRSNWSGLYDADKVEKILFNLLSNALKYTPAGGAVTVEVLYTKEDVTIEVQDTGIGMEPGVVAHLFDRFYQAEGTGRQKAGTGVGLALTHELIQLLNGTISVTSQLGNGSTFCVYLPMVEQPGLSLNKPGSSPEPVRSASSGALVQKVDNGQEEITGQPELPDREKHTAKPLLLLVEDNEDLRLYIRMILSADYTLLEAEDGQQGLEMALDAVPDLIVTDWMMPQLSGIDLCHALRTDSRTDHIPIVMLTAKTAVEDRLSGLKTGADDYLTKPFLPSELTVRLQNLLRRQASLRTHWQRSLANPPESSERNPSVAETPLFLQQLFPILEQYLDQPDFEVEQLAEALALSSRTLTRKLKALLGLNARETIRNYRLRRADELLQAGMLPTQVADAVGFGSLSSFGRAYKEQFGQAPSERKK</sequence>
<dbReference type="PROSITE" id="PS01124">
    <property type="entry name" value="HTH_ARAC_FAMILY_2"/>
    <property type="match status" value="1"/>
</dbReference>
<keyword evidence="12" id="KW-0067">ATP-binding</keyword>
<dbReference type="Gene3D" id="2.60.40.2380">
    <property type="match status" value="1"/>
</dbReference>
<protein>
    <recommendedName>
        <fullName evidence="2">histidine kinase</fullName>
        <ecNumber evidence="2">2.7.13.3</ecNumber>
    </recommendedName>
</protein>
<dbReference type="SUPFAM" id="SSF52172">
    <property type="entry name" value="CheY-like"/>
    <property type="match status" value="1"/>
</dbReference>
<dbReference type="PANTHER" id="PTHR43547">
    <property type="entry name" value="TWO-COMPONENT HISTIDINE KINASE"/>
    <property type="match status" value="1"/>
</dbReference>
<evidence type="ECO:0000259" key="10">
    <source>
        <dbReference type="PROSITE" id="PS50109"/>
    </source>
</evidence>
<feature type="region of interest" description="Disordered" evidence="7">
    <location>
        <begin position="633"/>
        <end position="671"/>
    </location>
</feature>
<dbReference type="Pfam" id="PF00512">
    <property type="entry name" value="HisKA"/>
    <property type="match status" value="1"/>
</dbReference>
<comment type="catalytic activity">
    <reaction evidence="1">
        <text>ATP + protein L-histidine = ADP + protein N-phospho-L-histidine.</text>
        <dbReference type="EC" id="2.7.13.3"/>
    </reaction>
</comment>
<keyword evidence="3 6" id="KW-0597">Phosphoprotein</keyword>
<feature type="transmembrane region" description="Helical" evidence="8">
    <location>
        <begin position="326"/>
        <end position="343"/>
    </location>
</feature>
<dbReference type="Gene3D" id="3.40.50.2300">
    <property type="match status" value="1"/>
</dbReference>
<keyword evidence="13" id="KW-1185">Reference proteome</keyword>
<evidence type="ECO:0000256" key="2">
    <source>
        <dbReference type="ARBA" id="ARBA00012438"/>
    </source>
</evidence>
<dbReference type="SMART" id="SM00448">
    <property type="entry name" value="REC"/>
    <property type="match status" value="1"/>
</dbReference>
<evidence type="ECO:0000259" key="11">
    <source>
        <dbReference type="PROSITE" id="PS50110"/>
    </source>
</evidence>
<dbReference type="InterPro" id="IPR003594">
    <property type="entry name" value="HATPase_dom"/>
</dbReference>
<evidence type="ECO:0000256" key="5">
    <source>
        <dbReference type="ARBA" id="ARBA00023163"/>
    </source>
</evidence>
<dbReference type="SMART" id="SM00342">
    <property type="entry name" value="HTH_ARAC"/>
    <property type="match status" value="1"/>
</dbReference>
<feature type="domain" description="Histidine kinase" evidence="10">
    <location>
        <begin position="416"/>
        <end position="628"/>
    </location>
</feature>
<dbReference type="PANTHER" id="PTHR43547:SF2">
    <property type="entry name" value="HYBRID SIGNAL TRANSDUCTION HISTIDINE KINASE C"/>
    <property type="match status" value="1"/>
</dbReference>
<dbReference type="SUPFAM" id="SSF47384">
    <property type="entry name" value="Homodimeric domain of signal transducing histidine kinase"/>
    <property type="match status" value="1"/>
</dbReference>
<dbReference type="SUPFAM" id="SSF55874">
    <property type="entry name" value="ATPase domain of HSP90 chaperone/DNA topoisomerase II/histidine kinase"/>
    <property type="match status" value="1"/>
</dbReference>
<organism evidence="12 13">
    <name type="scientific">Larkinella bovis</name>
    <dbReference type="NCBI Taxonomy" id="683041"/>
    <lineage>
        <taxon>Bacteria</taxon>
        <taxon>Pseudomonadati</taxon>
        <taxon>Bacteroidota</taxon>
        <taxon>Cytophagia</taxon>
        <taxon>Cytophagales</taxon>
        <taxon>Spirosomataceae</taxon>
        <taxon>Larkinella</taxon>
    </lineage>
</organism>
<dbReference type="InterPro" id="IPR036097">
    <property type="entry name" value="HisK_dim/P_sf"/>
</dbReference>
<accession>A0ABW0I5K7</accession>
<dbReference type="Gene3D" id="3.30.565.10">
    <property type="entry name" value="Histidine kinase-like ATPase, C-terminal domain"/>
    <property type="match status" value="1"/>
</dbReference>
<dbReference type="EC" id="2.7.13.3" evidence="2"/>
<feature type="transmembrane region" description="Helical" evidence="8">
    <location>
        <begin position="180"/>
        <end position="201"/>
    </location>
</feature>
<evidence type="ECO:0000313" key="12">
    <source>
        <dbReference type="EMBL" id="MFC5407808.1"/>
    </source>
</evidence>
<evidence type="ECO:0000259" key="9">
    <source>
        <dbReference type="PROSITE" id="PS01124"/>
    </source>
</evidence>
<dbReference type="PROSITE" id="PS50109">
    <property type="entry name" value="HIS_KIN"/>
    <property type="match status" value="1"/>
</dbReference>
<dbReference type="InterPro" id="IPR005467">
    <property type="entry name" value="His_kinase_dom"/>
</dbReference>
<feature type="domain" description="HTH araC/xylS-type" evidence="9">
    <location>
        <begin position="830"/>
        <end position="927"/>
    </location>
</feature>
<feature type="transmembrane region" description="Helical" evidence="8">
    <location>
        <begin position="363"/>
        <end position="380"/>
    </location>
</feature>
<comment type="caution">
    <text evidence="12">The sequence shown here is derived from an EMBL/GenBank/DDBJ whole genome shotgun (WGS) entry which is preliminary data.</text>
</comment>
<gene>
    <name evidence="12" type="ORF">ACFPMF_00705</name>
</gene>
<dbReference type="PRINTS" id="PR00344">
    <property type="entry name" value="BCTRLSENSOR"/>
</dbReference>
<keyword evidence="8" id="KW-0472">Membrane</keyword>
<dbReference type="SUPFAM" id="SSF46689">
    <property type="entry name" value="Homeodomain-like"/>
    <property type="match status" value="1"/>
</dbReference>
<dbReference type="InterPro" id="IPR003661">
    <property type="entry name" value="HisK_dim/P_dom"/>
</dbReference>
<evidence type="ECO:0000256" key="8">
    <source>
        <dbReference type="SAM" id="Phobius"/>
    </source>
</evidence>